<dbReference type="PROSITE" id="PS51257">
    <property type="entry name" value="PROKAR_LIPOPROTEIN"/>
    <property type="match status" value="1"/>
</dbReference>
<feature type="domain" description="CzcB-like barrel-sandwich hybrid" evidence="5">
    <location>
        <begin position="76"/>
        <end position="261"/>
    </location>
</feature>
<dbReference type="Proteomes" id="UP001652445">
    <property type="component" value="Unassembled WGS sequence"/>
</dbReference>
<dbReference type="PANTHER" id="PTHR30469:SF15">
    <property type="entry name" value="HLYD FAMILY OF SECRETION PROTEINS"/>
    <property type="match status" value="1"/>
</dbReference>
<dbReference type="Gene3D" id="2.40.30.170">
    <property type="match status" value="1"/>
</dbReference>
<dbReference type="Gene3D" id="2.40.50.100">
    <property type="match status" value="1"/>
</dbReference>
<comment type="similarity">
    <text evidence="1">Belongs to the membrane fusion protein (MFP) (TC 8.A.1) family.</text>
</comment>
<dbReference type="EMBL" id="JAOQIO010000110">
    <property type="protein sequence ID" value="MCU6796972.1"/>
    <property type="molecule type" value="Genomic_DNA"/>
</dbReference>
<evidence type="ECO:0000313" key="7">
    <source>
        <dbReference type="EMBL" id="MCU6796972.1"/>
    </source>
</evidence>
<feature type="domain" description="YknX-like C-terminal permuted SH3-like" evidence="6">
    <location>
        <begin position="348"/>
        <end position="416"/>
    </location>
</feature>
<evidence type="ECO:0000259" key="6">
    <source>
        <dbReference type="Pfam" id="PF25989"/>
    </source>
</evidence>
<keyword evidence="3" id="KW-0732">Signal</keyword>
<dbReference type="InterPro" id="IPR058647">
    <property type="entry name" value="BSH_CzcB-like"/>
</dbReference>
<evidence type="ECO:0000313" key="8">
    <source>
        <dbReference type="Proteomes" id="UP001652445"/>
    </source>
</evidence>
<dbReference type="InterPro" id="IPR058637">
    <property type="entry name" value="YknX-like_C"/>
</dbReference>
<evidence type="ECO:0000256" key="3">
    <source>
        <dbReference type="SAM" id="SignalP"/>
    </source>
</evidence>
<dbReference type="InterPro" id="IPR006143">
    <property type="entry name" value="RND_pump_MFP"/>
</dbReference>
<evidence type="ECO:0000259" key="5">
    <source>
        <dbReference type="Pfam" id="PF25973"/>
    </source>
</evidence>
<dbReference type="RefSeq" id="WP_262687794.1">
    <property type="nucleotide sequence ID" value="NZ_JAOQIO010000110.1"/>
</dbReference>
<proteinExistence type="inferred from homology"/>
<name>A0ABT2UR02_9BACL</name>
<gene>
    <name evidence="7" type="ORF">OB236_33075</name>
</gene>
<dbReference type="InterPro" id="IPR058792">
    <property type="entry name" value="Beta-barrel_RND_2"/>
</dbReference>
<organism evidence="7 8">
    <name type="scientific">Paenibacillus baimaensis</name>
    <dbReference type="NCBI Taxonomy" id="2982185"/>
    <lineage>
        <taxon>Bacteria</taxon>
        <taxon>Bacillati</taxon>
        <taxon>Bacillota</taxon>
        <taxon>Bacilli</taxon>
        <taxon>Bacillales</taxon>
        <taxon>Paenibacillaceae</taxon>
        <taxon>Paenibacillus</taxon>
    </lineage>
</organism>
<dbReference type="Gene3D" id="2.40.420.20">
    <property type="match status" value="1"/>
</dbReference>
<dbReference type="SUPFAM" id="SSF111369">
    <property type="entry name" value="HlyD-like secretion proteins"/>
    <property type="match status" value="2"/>
</dbReference>
<protein>
    <submittedName>
        <fullName evidence="7">Efflux RND transporter periplasmic adaptor subunit</fullName>
    </submittedName>
</protein>
<evidence type="ECO:0000259" key="4">
    <source>
        <dbReference type="Pfam" id="PF25954"/>
    </source>
</evidence>
<feature type="domain" description="CusB-like beta-barrel" evidence="4">
    <location>
        <begin position="269"/>
        <end position="343"/>
    </location>
</feature>
<sequence>MNNQMSKKSFGSGSRTVGILLVVTALAAGCSSPAQPQAAAAVQSQNRPVKVAAIVQQSMGDPKEQIADVSAAVQIDVIPKADGQVLEVLKKKGELVNQGDVIVRLDARDARLQMQKGEQSLKGAEESLRKSIEDQNNSRVDLQSSLVKANEQLSNVEKDYNKARNDFEAGTVTKRQVDQAETLVTNARLDVQSVQNKLDALDKTNPIASQESQVATARLSVEDAANAVGNYEIKAPITGVLTDLTAEVGMNMSRTAKIGQVQQLDPLKIKADLTESAAKLVNNKQELTFYSADNPANKKTAKVTFLANQMNSTTKAFPIELDLANPDGSIKPGSRVQLQLTSPQEEQGLAVPSLSIVREGNEAFVFILNGDQVEKRAVKLGRVKDAFQEVLEGVKAGESVVVSGQHQLKNGQKVEVAK</sequence>
<dbReference type="PANTHER" id="PTHR30469">
    <property type="entry name" value="MULTIDRUG RESISTANCE PROTEIN MDTA"/>
    <property type="match status" value="1"/>
</dbReference>
<dbReference type="Gene3D" id="1.10.287.470">
    <property type="entry name" value="Helix hairpin bin"/>
    <property type="match status" value="1"/>
</dbReference>
<feature type="coiled-coil region" evidence="2">
    <location>
        <begin position="107"/>
        <end position="204"/>
    </location>
</feature>
<feature type="signal peptide" evidence="3">
    <location>
        <begin position="1"/>
        <end position="27"/>
    </location>
</feature>
<evidence type="ECO:0000256" key="1">
    <source>
        <dbReference type="ARBA" id="ARBA00009477"/>
    </source>
</evidence>
<dbReference type="Pfam" id="PF25989">
    <property type="entry name" value="YknX_C"/>
    <property type="match status" value="1"/>
</dbReference>
<dbReference type="NCBIfam" id="TIGR01730">
    <property type="entry name" value="RND_mfp"/>
    <property type="match status" value="1"/>
</dbReference>
<accession>A0ABT2UR02</accession>
<reference evidence="7 8" key="1">
    <citation type="submission" date="2022-09" db="EMBL/GenBank/DDBJ databases">
        <authorList>
            <person name="Han X.L."/>
            <person name="Wang Q."/>
            <person name="Lu T."/>
        </authorList>
    </citation>
    <scope>NUCLEOTIDE SEQUENCE [LARGE SCALE GENOMIC DNA]</scope>
    <source>
        <strain evidence="7 8">WQ 127069</strain>
    </source>
</reference>
<keyword evidence="8" id="KW-1185">Reference proteome</keyword>
<comment type="caution">
    <text evidence="7">The sequence shown here is derived from an EMBL/GenBank/DDBJ whole genome shotgun (WGS) entry which is preliminary data.</text>
</comment>
<dbReference type="Pfam" id="PF25954">
    <property type="entry name" value="Beta-barrel_RND_2"/>
    <property type="match status" value="1"/>
</dbReference>
<dbReference type="Pfam" id="PF25973">
    <property type="entry name" value="BSH_CzcB"/>
    <property type="match status" value="1"/>
</dbReference>
<feature type="chain" id="PRO_5045563846" evidence="3">
    <location>
        <begin position="28"/>
        <end position="418"/>
    </location>
</feature>
<evidence type="ECO:0000256" key="2">
    <source>
        <dbReference type="SAM" id="Coils"/>
    </source>
</evidence>
<keyword evidence="2" id="KW-0175">Coiled coil</keyword>